<organism evidence="2 3">
    <name type="scientific">Halovenus carboxidivorans</name>
    <dbReference type="NCBI Taxonomy" id="2692199"/>
    <lineage>
        <taxon>Archaea</taxon>
        <taxon>Methanobacteriati</taxon>
        <taxon>Methanobacteriota</taxon>
        <taxon>Stenosarchaea group</taxon>
        <taxon>Halobacteria</taxon>
        <taxon>Halobacteriales</taxon>
        <taxon>Haloarculaceae</taxon>
        <taxon>Halovenus</taxon>
    </lineage>
</organism>
<accession>A0A6B0T0S5</accession>
<name>A0A6B0T0S5_9EURY</name>
<reference evidence="2 3" key="1">
    <citation type="submission" date="2019-12" db="EMBL/GenBank/DDBJ databases">
        <title>Isolation and characterization of three novel carbon monoxide-oxidizing members of Halobacteria from salione crusts and soils.</title>
        <authorList>
            <person name="Myers M.R."/>
            <person name="King G.M."/>
        </authorList>
    </citation>
    <scope>NUCLEOTIDE SEQUENCE [LARGE SCALE GENOMIC DNA]</scope>
    <source>
        <strain evidence="2 3">WSH3</strain>
    </source>
</reference>
<sequence length="286" mass="30825">MSDSDRYSAPTPNRAVSDVVAFVLTFAIIIAGVGLVSTGAFDRLTAFTDEQRIDNAERGMEAAASTIDSLGRGNDTYREFALSLSGGNVWFRNSTITIENSSANLSRLPGGSADSADIPVNALEHRFEFGGETVRITHEGGGVFRTDTARPRYDPAITVEDGTLIVSLINLTSDETIDRSGTYDSNLALDPTGVPTEAPVSADKQFVSFSAELIGQRRVYNSTVDDPDITVDVSASASPEQWGYFFSEAEGWTSTGDATYTPDERIDTVLIRVSTIRLSTPPRRTT</sequence>
<dbReference type="OrthoDB" id="118051at2157"/>
<dbReference type="EMBL" id="WUUT01000003">
    <property type="protein sequence ID" value="MXR51644.1"/>
    <property type="molecule type" value="Genomic_DNA"/>
</dbReference>
<dbReference type="AlphaFoldDB" id="A0A6B0T0S5"/>
<evidence type="ECO:0000313" key="2">
    <source>
        <dbReference type="EMBL" id="MXR51644.1"/>
    </source>
</evidence>
<gene>
    <name evidence="2" type="ORF">GRX03_08515</name>
</gene>
<protein>
    <submittedName>
        <fullName evidence="2">Uncharacterized protein</fullName>
    </submittedName>
</protein>
<proteinExistence type="predicted"/>
<keyword evidence="1" id="KW-0812">Transmembrane</keyword>
<keyword evidence="1" id="KW-1133">Transmembrane helix</keyword>
<evidence type="ECO:0000256" key="1">
    <source>
        <dbReference type="SAM" id="Phobius"/>
    </source>
</evidence>
<dbReference type="Proteomes" id="UP000466535">
    <property type="component" value="Unassembled WGS sequence"/>
</dbReference>
<evidence type="ECO:0000313" key="3">
    <source>
        <dbReference type="Proteomes" id="UP000466535"/>
    </source>
</evidence>
<keyword evidence="3" id="KW-1185">Reference proteome</keyword>
<dbReference type="RefSeq" id="WP_159763788.1">
    <property type="nucleotide sequence ID" value="NZ_WUUT01000003.1"/>
</dbReference>
<dbReference type="InterPro" id="IPR055713">
    <property type="entry name" value="DUF7289"/>
</dbReference>
<feature type="transmembrane region" description="Helical" evidence="1">
    <location>
        <begin position="20"/>
        <end position="41"/>
    </location>
</feature>
<keyword evidence="1" id="KW-0472">Membrane</keyword>
<dbReference type="Pfam" id="PF23960">
    <property type="entry name" value="DUF7289"/>
    <property type="match status" value="1"/>
</dbReference>
<comment type="caution">
    <text evidence="2">The sequence shown here is derived from an EMBL/GenBank/DDBJ whole genome shotgun (WGS) entry which is preliminary data.</text>
</comment>